<keyword evidence="1" id="KW-1133">Transmembrane helix</keyword>
<feature type="transmembrane region" description="Helical" evidence="1">
    <location>
        <begin position="22"/>
        <end position="41"/>
    </location>
</feature>
<gene>
    <name evidence="2" type="ORF">QQX03_02080</name>
</gene>
<sequence>MHFVKRFFWVPNDHRPLSYKQIVSFGFVFFLMHLAMVVSLTTIDSYEFAISGNTWFFYPPAFVRLAAFLVLGFWSVPFIFLAQIVINPFALGWIDHFLLASFTAIGAPVGVSIMARAVSLSGDLANLNGSRLLMLSLAAAFFNALAIRSALLIAGANQDLAPSLFATIVGDTLGAWVVIYIIKIGLTWASYKRQR</sequence>
<keyword evidence="1" id="KW-0812">Transmembrane</keyword>
<proteinExistence type="predicted"/>
<protein>
    <recommendedName>
        <fullName evidence="4">MASE1 domain-containing protein</fullName>
    </recommendedName>
</protein>
<keyword evidence="3" id="KW-1185">Reference proteome</keyword>
<feature type="transmembrane region" description="Helical" evidence="1">
    <location>
        <begin position="173"/>
        <end position="191"/>
    </location>
</feature>
<feature type="transmembrane region" description="Helical" evidence="1">
    <location>
        <begin position="98"/>
        <end position="120"/>
    </location>
</feature>
<reference evidence="2 3" key="1">
    <citation type="submission" date="2023-06" db="EMBL/GenBank/DDBJ databases">
        <title>Altererythrobacter rubellus NBRC 112769 genome.</title>
        <authorList>
            <person name="Zhang K."/>
        </authorList>
    </citation>
    <scope>NUCLEOTIDE SEQUENCE [LARGE SCALE GENOMIC DNA]</scope>
    <source>
        <strain evidence="2 3">NBRC 112769</strain>
    </source>
</reference>
<dbReference type="Proteomes" id="UP001231445">
    <property type="component" value="Chromosome"/>
</dbReference>
<keyword evidence="1" id="KW-0472">Membrane</keyword>
<dbReference type="KEGG" id="arue:QQX03_02080"/>
<organism evidence="2 3">
    <name type="scientific">Altererythrobacter rubellus</name>
    <dbReference type="NCBI Taxonomy" id="2173831"/>
    <lineage>
        <taxon>Bacteria</taxon>
        <taxon>Pseudomonadati</taxon>
        <taxon>Pseudomonadota</taxon>
        <taxon>Alphaproteobacteria</taxon>
        <taxon>Sphingomonadales</taxon>
        <taxon>Erythrobacteraceae</taxon>
        <taxon>Altererythrobacter</taxon>
    </lineage>
</organism>
<name>A0A9Y2F577_9SPHN</name>
<dbReference type="AlphaFoldDB" id="A0A9Y2F577"/>
<evidence type="ECO:0000313" key="2">
    <source>
        <dbReference type="EMBL" id="WIW95918.1"/>
    </source>
</evidence>
<feature type="transmembrane region" description="Helical" evidence="1">
    <location>
        <begin position="62"/>
        <end position="86"/>
    </location>
</feature>
<evidence type="ECO:0000313" key="3">
    <source>
        <dbReference type="Proteomes" id="UP001231445"/>
    </source>
</evidence>
<dbReference type="RefSeq" id="WP_285976230.1">
    <property type="nucleotide sequence ID" value="NZ_CP127221.1"/>
</dbReference>
<evidence type="ECO:0000256" key="1">
    <source>
        <dbReference type="SAM" id="Phobius"/>
    </source>
</evidence>
<feature type="transmembrane region" description="Helical" evidence="1">
    <location>
        <begin position="132"/>
        <end position="153"/>
    </location>
</feature>
<dbReference type="EMBL" id="CP127221">
    <property type="protein sequence ID" value="WIW95918.1"/>
    <property type="molecule type" value="Genomic_DNA"/>
</dbReference>
<evidence type="ECO:0008006" key="4">
    <source>
        <dbReference type="Google" id="ProtNLM"/>
    </source>
</evidence>
<accession>A0A9Y2F577</accession>